<dbReference type="InterPro" id="IPR052825">
    <property type="entry name" value="CCD-Prefoldin_beta-like"/>
</dbReference>
<dbReference type="PANTHER" id="PTHR34479">
    <property type="entry name" value="COILED-COIL DOMAIN-CONTAINING PROTEIN 30"/>
    <property type="match status" value="1"/>
</dbReference>
<protein>
    <recommendedName>
        <fullName evidence="4">Hair keratin-like claw keratin HA1</fullName>
    </recommendedName>
</protein>
<sequence>VESYVAHIRTLLEERECLTAEYERDNEDLRHELHQIKHQQESVEEAVWPAQVCSEQTQYDPCRFPLYSSF</sequence>
<evidence type="ECO:0008006" key="4">
    <source>
        <dbReference type="Google" id="ProtNLM"/>
    </source>
</evidence>
<organism evidence="2 3">
    <name type="scientific">Xenoophorus captivus</name>
    <dbReference type="NCBI Taxonomy" id="1517983"/>
    <lineage>
        <taxon>Eukaryota</taxon>
        <taxon>Metazoa</taxon>
        <taxon>Chordata</taxon>
        <taxon>Craniata</taxon>
        <taxon>Vertebrata</taxon>
        <taxon>Euteleostomi</taxon>
        <taxon>Actinopterygii</taxon>
        <taxon>Neopterygii</taxon>
        <taxon>Teleostei</taxon>
        <taxon>Neoteleostei</taxon>
        <taxon>Acanthomorphata</taxon>
        <taxon>Ovalentaria</taxon>
        <taxon>Atherinomorphae</taxon>
        <taxon>Cyprinodontiformes</taxon>
        <taxon>Goodeidae</taxon>
        <taxon>Xenoophorus</taxon>
    </lineage>
</organism>
<evidence type="ECO:0000313" key="2">
    <source>
        <dbReference type="EMBL" id="MEQ2203458.1"/>
    </source>
</evidence>
<keyword evidence="3" id="KW-1185">Reference proteome</keyword>
<feature type="non-terminal residue" evidence="2">
    <location>
        <position position="1"/>
    </location>
</feature>
<evidence type="ECO:0000256" key="1">
    <source>
        <dbReference type="SAM" id="Coils"/>
    </source>
</evidence>
<comment type="caution">
    <text evidence="2">The sequence shown here is derived from an EMBL/GenBank/DDBJ whole genome shotgun (WGS) entry which is preliminary data.</text>
</comment>
<dbReference type="PANTHER" id="PTHR34479:SF1">
    <property type="entry name" value="COILED-COIL DOMAIN-CONTAINING PROTEIN 30"/>
    <property type="match status" value="1"/>
</dbReference>
<accession>A0ABV0R757</accession>
<evidence type="ECO:0000313" key="3">
    <source>
        <dbReference type="Proteomes" id="UP001434883"/>
    </source>
</evidence>
<feature type="coiled-coil region" evidence="1">
    <location>
        <begin position="8"/>
        <end position="46"/>
    </location>
</feature>
<dbReference type="Proteomes" id="UP001434883">
    <property type="component" value="Unassembled WGS sequence"/>
</dbReference>
<name>A0ABV0R757_9TELE</name>
<dbReference type="EMBL" id="JAHRIN010034549">
    <property type="protein sequence ID" value="MEQ2203458.1"/>
    <property type="molecule type" value="Genomic_DNA"/>
</dbReference>
<gene>
    <name evidence="2" type="ORF">XENOCAPTIV_030430</name>
</gene>
<reference evidence="2 3" key="1">
    <citation type="submission" date="2021-06" db="EMBL/GenBank/DDBJ databases">
        <authorList>
            <person name="Palmer J.M."/>
        </authorList>
    </citation>
    <scope>NUCLEOTIDE SEQUENCE [LARGE SCALE GENOMIC DNA]</scope>
    <source>
        <strain evidence="2 3">XC_2019</strain>
        <tissue evidence="2">Muscle</tissue>
    </source>
</reference>
<keyword evidence="1" id="KW-0175">Coiled coil</keyword>
<proteinExistence type="predicted"/>